<feature type="transmembrane region" description="Helical" evidence="2">
    <location>
        <begin position="39"/>
        <end position="58"/>
    </location>
</feature>
<dbReference type="InterPro" id="IPR046672">
    <property type="entry name" value="DUF6542"/>
</dbReference>
<feature type="transmembrane region" description="Helical" evidence="2">
    <location>
        <begin position="63"/>
        <end position="84"/>
    </location>
</feature>
<feature type="region of interest" description="Disordered" evidence="1">
    <location>
        <begin position="135"/>
        <end position="163"/>
    </location>
</feature>
<sequence length="163" mass="16824">MAHRTLWEEGRHPGALVVSGVAASLGVAVLLQLAVGDRLGWFFDLVLVAACVGAALLVRPRDFFAIGVLPPLALGVTVLVVSATDRGAVAQAGDGMVQAFVSGLAHHAVALAVAYALTLGVLGLRQVALRNRGRLRRPHHEAAGPQDPATGAPEHRSPEATVS</sequence>
<dbReference type="Proteomes" id="UP001183648">
    <property type="component" value="Unassembled WGS sequence"/>
</dbReference>
<keyword evidence="2" id="KW-0472">Membrane</keyword>
<feature type="domain" description="DUF6542" evidence="3">
    <location>
        <begin position="13"/>
        <end position="130"/>
    </location>
</feature>
<keyword evidence="2" id="KW-0812">Transmembrane</keyword>
<evidence type="ECO:0000256" key="1">
    <source>
        <dbReference type="SAM" id="MobiDB-lite"/>
    </source>
</evidence>
<dbReference type="RefSeq" id="WP_310302874.1">
    <property type="nucleotide sequence ID" value="NZ_BAAAPS010000013.1"/>
</dbReference>
<organism evidence="4 5">
    <name type="scientific">Nocardioides marmoribigeumensis</name>
    <dbReference type="NCBI Taxonomy" id="433649"/>
    <lineage>
        <taxon>Bacteria</taxon>
        <taxon>Bacillati</taxon>
        <taxon>Actinomycetota</taxon>
        <taxon>Actinomycetes</taxon>
        <taxon>Propionibacteriales</taxon>
        <taxon>Nocardioidaceae</taxon>
        <taxon>Nocardioides</taxon>
    </lineage>
</organism>
<keyword evidence="2" id="KW-1133">Transmembrane helix</keyword>
<evidence type="ECO:0000313" key="4">
    <source>
        <dbReference type="EMBL" id="MDR7363023.1"/>
    </source>
</evidence>
<keyword evidence="5" id="KW-1185">Reference proteome</keyword>
<proteinExistence type="predicted"/>
<accession>A0ABU2BX96</accession>
<feature type="transmembrane region" description="Helical" evidence="2">
    <location>
        <begin position="104"/>
        <end position="124"/>
    </location>
</feature>
<evidence type="ECO:0000313" key="5">
    <source>
        <dbReference type="Proteomes" id="UP001183648"/>
    </source>
</evidence>
<dbReference type="EMBL" id="JAVDYG010000001">
    <property type="protein sequence ID" value="MDR7363023.1"/>
    <property type="molecule type" value="Genomic_DNA"/>
</dbReference>
<feature type="compositionally biased region" description="Basic and acidic residues" evidence="1">
    <location>
        <begin position="153"/>
        <end position="163"/>
    </location>
</feature>
<feature type="transmembrane region" description="Helical" evidence="2">
    <location>
        <begin position="12"/>
        <end position="33"/>
    </location>
</feature>
<evidence type="ECO:0000256" key="2">
    <source>
        <dbReference type="SAM" id="Phobius"/>
    </source>
</evidence>
<name>A0ABU2BX96_9ACTN</name>
<reference evidence="4 5" key="1">
    <citation type="submission" date="2023-07" db="EMBL/GenBank/DDBJ databases">
        <title>Sequencing the genomes of 1000 actinobacteria strains.</title>
        <authorList>
            <person name="Klenk H.-P."/>
        </authorList>
    </citation>
    <scope>NUCLEOTIDE SEQUENCE [LARGE SCALE GENOMIC DNA]</scope>
    <source>
        <strain evidence="4 5">DSM 19426</strain>
    </source>
</reference>
<gene>
    <name evidence="4" type="ORF">J2S63_002576</name>
</gene>
<comment type="caution">
    <text evidence="4">The sequence shown here is derived from an EMBL/GenBank/DDBJ whole genome shotgun (WGS) entry which is preliminary data.</text>
</comment>
<evidence type="ECO:0000259" key="3">
    <source>
        <dbReference type="Pfam" id="PF20177"/>
    </source>
</evidence>
<dbReference type="Pfam" id="PF20177">
    <property type="entry name" value="DUF6542"/>
    <property type="match status" value="1"/>
</dbReference>
<protein>
    <recommendedName>
        <fullName evidence="3">DUF6542 domain-containing protein</fullName>
    </recommendedName>
</protein>